<keyword evidence="2" id="KW-1185">Reference proteome</keyword>
<proteinExistence type="predicted"/>
<sequence length="48" mass="5167">NSIPARFTAATAAPAYGNAPVKELHRGRAKLHRTAILPLRSKAPRFTA</sequence>
<organism evidence="1 2">
    <name type="scientific">Trifolium medium</name>
    <dbReference type="NCBI Taxonomy" id="97028"/>
    <lineage>
        <taxon>Eukaryota</taxon>
        <taxon>Viridiplantae</taxon>
        <taxon>Streptophyta</taxon>
        <taxon>Embryophyta</taxon>
        <taxon>Tracheophyta</taxon>
        <taxon>Spermatophyta</taxon>
        <taxon>Magnoliopsida</taxon>
        <taxon>eudicotyledons</taxon>
        <taxon>Gunneridae</taxon>
        <taxon>Pentapetalae</taxon>
        <taxon>rosids</taxon>
        <taxon>fabids</taxon>
        <taxon>Fabales</taxon>
        <taxon>Fabaceae</taxon>
        <taxon>Papilionoideae</taxon>
        <taxon>50 kb inversion clade</taxon>
        <taxon>NPAAA clade</taxon>
        <taxon>Hologalegina</taxon>
        <taxon>IRL clade</taxon>
        <taxon>Trifolieae</taxon>
        <taxon>Trifolium</taxon>
    </lineage>
</organism>
<dbReference type="AlphaFoldDB" id="A0A392QL75"/>
<evidence type="ECO:0000313" key="1">
    <source>
        <dbReference type="EMBL" id="MCI24667.1"/>
    </source>
</evidence>
<feature type="non-terminal residue" evidence="1">
    <location>
        <position position="1"/>
    </location>
</feature>
<accession>A0A392QL75</accession>
<dbReference type="EMBL" id="LXQA010142831">
    <property type="protein sequence ID" value="MCI24667.1"/>
    <property type="molecule type" value="Genomic_DNA"/>
</dbReference>
<evidence type="ECO:0000313" key="2">
    <source>
        <dbReference type="Proteomes" id="UP000265520"/>
    </source>
</evidence>
<reference evidence="1 2" key="1">
    <citation type="journal article" date="2018" name="Front. Plant Sci.">
        <title>Red Clover (Trifolium pratense) and Zigzag Clover (T. medium) - A Picture of Genomic Similarities and Differences.</title>
        <authorList>
            <person name="Dluhosova J."/>
            <person name="Istvanek J."/>
            <person name="Nedelnik J."/>
            <person name="Repkova J."/>
        </authorList>
    </citation>
    <scope>NUCLEOTIDE SEQUENCE [LARGE SCALE GENOMIC DNA]</scope>
    <source>
        <strain evidence="2">cv. 10/8</strain>
        <tissue evidence="1">Leaf</tissue>
    </source>
</reference>
<name>A0A392QL75_9FABA</name>
<comment type="caution">
    <text evidence="1">The sequence shown here is derived from an EMBL/GenBank/DDBJ whole genome shotgun (WGS) entry which is preliminary data.</text>
</comment>
<protein>
    <submittedName>
        <fullName evidence="1">Uncharacterized protein</fullName>
    </submittedName>
</protein>
<dbReference type="Proteomes" id="UP000265520">
    <property type="component" value="Unassembled WGS sequence"/>
</dbReference>